<reference evidence="2 3" key="1">
    <citation type="submission" date="2019-07" db="EMBL/GenBank/DDBJ databases">
        <title>Quadrisphaera sp. strain DD2A genome sequencing and assembly.</title>
        <authorList>
            <person name="Kim I."/>
        </authorList>
    </citation>
    <scope>NUCLEOTIDE SEQUENCE [LARGE SCALE GENOMIC DNA]</scope>
    <source>
        <strain evidence="2 3">DD2A</strain>
    </source>
</reference>
<keyword evidence="1" id="KW-0812">Transmembrane</keyword>
<dbReference type="OrthoDB" id="5194246at2"/>
<dbReference type="RefSeq" id="WP_147926750.1">
    <property type="nucleotide sequence ID" value="NZ_VKAC01000007.1"/>
</dbReference>
<feature type="transmembrane region" description="Helical" evidence="1">
    <location>
        <begin position="95"/>
        <end position="114"/>
    </location>
</feature>
<evidence type="ECO:0000313" key="3">
    <source>
        <dbReference type="Proteomes" id="UP000321234"/>
    </source>
</evidence>
<dbReference type="EMBL" id="VKAC01000007">
    <property type="protein sequence ID" value="TXR55694.1"/>
    <property type="molecule type" value="Genomic_DNA"/>
</dbReference>
<sequence>MKTRLRSPLPGWAGALAPVLGPALLGLVVGVVWWLVAPTGPVVLLQGGSVLGAADPELTASQDGWLVGLGAAAGLLCGVVAAVRPGDAPSRRSLAVVAGCLFGAVFAAQLGAWLGPPSVAAQLAAGADPARGLVSPLRSHSAGVLLVWPAVAALVMTMGHLAAAWSGSRVEGAHDHEEELDPRP</sequence>
<feature type="transmembrane region" description="Helical" evidence="1">
    <location>
        <begin position="12"/>
        <end position="36"/>
    </location>
</feature>
<keyword evidence="1" id="KW-0472">Membrane</keyword>
<feature type="transmembrane region" description="Helical" evidence="1">
    <location>
        <begin position="145"/>
        <end position="165"/>
    </location>
</feature>
<name>A0A5C8ZDW4_9ACTN</name>
<evidence type="ECO:0000256" key="1">
    <source>
        <dbReference type="SAM" id="Phobius"/>
    </source>
</evidence>
<dbReference type="Proteomes" id="UP000321234">
    <property type="component" value="Unassembled WGS sequence"/>
</dbReference>
<proteinExistence type="predicted"/>
<comment type="caution">
    <text evidence="2">The sequence shown here is derived from an EMBL/GenBank/DDBJ whole genome shotgun (WGS) entry which is preliminary data.</text>
</comment>
<evidence type="ECO:0008006" key="4">
    <source>
        <dbReference type="Google" id="ProtNLM"/>
    </source>
</evidence>
<protein>
    <recommendedName>
        <fullName evidence="4">DUF2567 domain-containing protein</fullName>
    </recommendedName>
</protein>
<gene>
    <name evidence="2" type="ORF">FMM08_12705</name>
</gene>
<dbReference type="AlphaFoldDB" id="A0A5C8ZDW4"/>
<accession>A0A5C8ZDW4</accession>
<evidence type="ECO:0000313" key="2">
    <source>
        <dbReference type="EMBL" id="TXR55694.1"/>
    </source>
</evidence>
<feature type="transmembrane region" description="Helical" evidence="1">
    <location>
        <begin position="65"/>
        <end position="83"/>
    </location>
</feature>
<keyword evidence="3" id="KW-1185">Reference proteome</keyword>
<keyword evidence="1" id="KW-1133">Transmembrane helix</keyword>
<organism evidence="2 3">
    <name type="scientific">Quadrisphaera setariae</name>
    <dbReference type="NCBI Taxonomy" id="2593304"/>
    <lineage>
        <taxon>Bacteria</taxon>
        <taxon>Bacillati</taxon>
        <taxon>Actinomycetota</taxon>
        <taxon>Actinomycetes</taxon>
        <taxon>Kineosporiales</taxon>
        <taxon>Kineosporiaceae</taxon>
        <taxon>Quadrisphaera</taxon>
    </lineage>
</organism>